<feature type="domain" description="Palmitoyltransferase DHHC" evidence="17">
    <location>
        <begin position="149"/>
        <end position="293"/>
    </location>
</feature>
<keyword evidence="5" id="KW-1003">Cell membrane</keyword>
<evidence type="ECO:0000256" key="12">
    <source>
        <dbReference type="ARBA" id="ARBA00023139"/>
    </source>
</evidence>
<dbReference type="RefSeq" id="XP_045141835.1">
    <property type="nucleotide sequence ID" value="XM_045285900.1"/>
</dbReference>
<dbReference type="RefSeq" id="XP_045141836.1">
    <property type="nucleotide sequence ID" value="XM_045285901.1"/>
</dbReference>
<keyword evidence="7 16" id="KW-0812">Transmembrane</keyword>
<keyword evidence="9 16" id="KW-1133">Transmembrane helix</keyword>
<sequence>MDFLVLFFFYLLLMLTVVLLWCVCSRIHCLKGLVGEGTQVISRLIPECLQRCVQRWLHYLFHTRNHTFIVLHLVLQGLVYTEYTWEVFGYCQELEFSLPCLLLPYLLLATNLLFFVLSCVTDPGTVTSATEPAFLQAYRFDDVMFPKNARCPTCDLRKPARSKHCRVCNRCVHRFDHHCIWMNNCIGAWNVRYFLIYLSTLTASATTVAGLSAAFLVQVVIFSDLYLETYTDERGQPQVVDVIFLAQYLFVLFPRIIFLLGFVLVISVFLGGYLCFALYLAATNQTTNEWYKARQVPCQCCHPQVKPQAFQNIHNRGVWRNLHEVFLPAAHDEKKK</sequence>
<evidence type="ECO:0000256" key="3">
    <source>
        <dbReference type="ARBA" id="ARBA00004653"/>
    </source>
</evidence>
<dbReference type="EC" id="2.3.1.225" evidence="16"/>
<accession>A0ABM0IQR2</accession>
<dbReference type="InterPro" id="IPR001594">
    <property type="entry name" value="Palmitoyltrfase_DHHC"/>
</dbReference>
<gene>
    <name evidence="19" type="primary">ZDHHC4</name>
</gene>
<keyword evidence="12" id="KW-0564">Palmitate</keyword>
<evidence type="ECO:0000256" key="15">
    <source>
        <dbReference type="ARBA" id="ARBA00047790"/>
    </source>
</evidence>
<evidence type="ECO:0000256" key="13">
    <source>
        <dbReference type="ARBA" id="ARBA00023288"/>
    </source>
</evidence>
<proteinExistence type="inferred from homology"/>
<keyword evidence="18" id="KW-1185">Reference proteome</keyword>
<keyword evidence="14 16" id="KW-0012">Acyltransferase</keyword>
<keyword evidence="11 16" id="KW-0472">Membrane</keyword>
<evidence type="ECO:0000256" key="9">
    <source>
        <dbReference type="ARBA" id="ARBA00022989"/>
    </source>
</evidence>
<name>A0ABM0IQR2_ECHTE</name>
<dbReference type="Pfam" id="PF01529">
    <property type="entry name" value="DHHC"/>
    <property type="match status" value="1"/>
</dbReference>
<comment type="domain">
    <text evidence="16">The DHHC domain is required for palmitoyltransferase activity.</text>
</comment>
<dbReference type="InterPro" id="IPR039859">
    <property type="entry name" value="PFA4/ZDH16/20/ERF2-like"/>
</dbReference>
<protein>
    <recommendedName>
        <fullName evidence="16">Palmitoyltransferase</fullName>
        <ecNumber evidence="16">2.3.1.225</ecNumber>
    </recommendedName>
</protein>
<dbReference type="GeneID" id="101659738"/>
<reference evidence="19" key="1">
    <citation type="submission" date="2025-08" db="UniProtKB">
        <authorList>
            <consortium name="RefSeq"/>
        </authorList>
    </citation>
    <scope>IDENTIFICATION</scope>
</reference>
<dbReference type="PANTHER" id="PTHR22883:SF466">
    <property type="entry name" value="PALMITOYLTRANSFERASE ZDHHC4"/>
    <property type="match status" value="1"/>
</dbReference>
<dbReference type="PANTHER" id="PTHR22883">
    <property type="entry name" value="ZINC FINGER DHHC DOMAIN CONTAINING PROTEIN"/>
    <property type="match status" value="1"/>
</dbReference>
<organism evidence="18 19">
    <name type="scientific">Echinops telfairi</name>
    <name type="common">Lesser hedgehog tenrec</name>
    <dbReference type="NCBI Taxonomy" id="9371"/>
    <lineage>
        <taxon>Eukaryota</taxon>
        <taxon>Metazoa</taxon>
        <taxon>Chordata</taxon>
        <taxon>Craniata</taxon>
        <taxon>Vertebrata</taxon>
        <taxon>Euteleostomi</taxon>
        <taxon>Mammalia</taxon>
        <taxon>Eutheria</taxon>
        <taxon>Afrotheria</taxon>
        <taxon>Tenrecidae</taxon>
        <taxon>Tenrecinae</taxon>
        <taxon>Echinops</taxon>
    </lineage>
</organism>
<keyword evidence="6 16" id="KW-0808">Transferase</keyword>
<comment type="catalytic activity">
    <reaction evidence="15">
        <text>L-cysteinyl-[protein] + hexadecanoyl-CoA = S-hexadecanoyl-L-cysteinyl-[protein] + CoA</text>
        <dbReference type="Rhea" id="RHEA:36683"/>
        <dbReference type="Rhea" id="RHEA-COMP:10131"/>
        <dbReference type="Rhea" id="RHEA-COMP:11032"/>
        <dbReference type="ChEBI" id="CHEBI:29950"/>
        <dbReference type="ChEBI" id="CHEBI:57287"/>
        <dbReference type="ChEBI" id="CHEBI:57379"/>
        <dbReference type="ChEBI" id="CHEBI:74151"/>
        <dbReference type="EC" id="2.3.1.225"/>
    </reaction>
    <physiologicalReaction direction="left-to-right" evidence="15">
        <dbReference type="Rhea" id="RHEA:36684"/>
    </physiologicalReaction>
</comment>
<evidence type="ECO:0000313" key="18">
    <source>
        <dbReference type="Proteomes" id="UP000694863"/>
    </source>
</evidence>
<comment type="similarity">
    <text evidence="4 16">Belongs to the DHHC palmitoyltransferase family.</text>
</comment>
<evidence type="ECO:0000256" key="14">
    <source>
        <dbReference type="ARBA" id="ARBA00023315"/>
    </source>
</evidence>
<evidence type="ECO:0000256" key="10">
    <source>
        <dbReference type="ARBA" id="ARBA00023034"/>
    </source>
</evidence>
<dbReference type="RefSeq" id="XP_045141834.1">
    <property type="nucleotide sequence ID" value="XM_045285899.1"/>
</dbReference>
<evidence type="ECO:0000256" key="11">
    <source>
        <dbReference type="ARBA" id="ARBA00023136"/>
    </source>
</evidence>
<dbReference type="Proteomes" id="UP000694863">
    <property type="component" value="Unplaced"/>
</dbReference>
<evidence type="ECO:0000256" key="2">
    <source>
        <dbReference type="ARBA" id="ARBA00004651"/>
    </source>
</evidence>
<evidence type="ECO:0000256" key="7">
    <source>
        <dbReference type="ARBA" id="ARBA00022692"/>
    </source>
</evidence>
<evidence type="ECO:0000256" key="16">
    <source>
        <dbReference type="RuleBase" id="RU079119"/>
    </source>
</evidence>
<evidence type="ECO:0000256" key="5">
    <source>
        <dbReference type="ARBA" id="ARBA00022475"/>
    </source>
</evidence>
<evidence type="ECO:0000313" key="19">
    <source>
        <dbReference type="RefSeq" id="XP_004705609.1"/>
    </source>
</evidence>
<comment type="subcellular location">
    <subcellularLocation>
        <location evidence="2">Cell membrane</location>
        <topology evidence="2">Multi-pass membrane protein</topology>
    </subcellularLocation>
    <subcellularLocation>
        <location evidence="1">Endoplasmic reticulum membrane</location>
        <topology evidence="1">Multi-pass membrane protein</topology>
    </subcellularLocation>
    <subcellularLocation>
        <location evidence="3">Golgi apparatus membrane</location>
        <topology evidence="3">Multi-pass membrane protein</topology>
    </subcellularLocation>
</comment>
<keyword evidence="13" id="KW-0449">Lipoprotein</keyword>
<dbReference type="RefSeq" id="XP_004705609.1">
    <property type="nucleotide sequence ID" value="XM_004705552.2"/>
</dbReference>
<keyword evidence="8" id="KW-0256">Endoplasmic reticulum</keyword>
<feature type="transmembrane region" description="Helical" evidence="16">
    <location>
        <begin position="194"/>
        <end position="227"/>
    </location>
</feature>
<evidence type="ECO:0000256" key="4">
    <source>
        <dbReference type="ARBA" id="ARBA00008574"/>
    </source>
</evidence>
<evidence type="ECO:0000256" key="1">
    <source>
        <dbReference type="ARBA" id="ARBA00004477"/>
    </source>
</evidence>
<dbReference type="PROSITE" id="PS50216">
    <property type="entry name" value="DHHC"/>
    <property type="match status" value="1"/>
</dbReference>
<evidence type="ECO:0000256" key="6">
    <source>
        <dbReference type="ARBA" id="ARBA00022679"/>
    </source>
</evidence>
<evidence type="ECO:0000259" key="17">
    <source>
        <dbReference type="Pfam" id="PF01529"/>
    </source>
</evidence>
<evidence type="ECO:0000256" key="8">
    <source>
        <dbReference type="ARBA" id="ARBA00022824"/>
    </source>
</evidence>
<feature type="transmembrane region" description="Helical" evidence="16">
    <location>
        <begin position="263"/>
        <end position="282"/>
    </location>
</feature>
<keyword evidence="10" id="KW-0333">Golgi apparatus</keyword>